<accession>U5PWJ0</accession>
<dbReference type="RefSeq" id="YP_008771907.1">
    <property type="nucleotide sequence ID" value="NC_022774.1"/>
</dbReference>
<evidence type="ECO:0000313" key="1">
    <source>
        <dbReference type="EMBL" id="AGY48294.1"/>
    </source>
</evidence>
<dbReference type="GeneID" id="18989595"/>
<keyword evidence="2" id="KW-1185">Reference proteome</keyword>
<dbReference type="EMBL" id="KF669661">
    <property type="protein sequence ID" value="AGY48294.1"/>
    <property type="molecule type" value="Genomic_DNA"/>
</dbReference>
<evidence type="ECO:0000313" key="2">
    <source>
        <dbReference type="Proteomes" id="UP000017660"/>
    </source>
</evidence>
<gene>
    <name evidence="1" type="ORF">Slash_5</name>
</gene>
<name>U5PWJ0_9CAUD</name>
<organism evidence="1 2">
    <name type="scientific">Bacillus phage Slash</name>
    <dbReference type="NCBI Taxonomy" id="1406790"/>
    <lineage>
        <taxon>Viruses</taxon>
        <taxon>Duplodnaviria</taxon>
        <taxon>Heunggongvirae</taxon>
        <taxon>Uroviricota</taxon>
        <taxon>Caudoviricetes</taxon>
        <taxon>Slashvirus</taxon>
        <taxon>Slashvirus slash</taxon>
    </lineage>
</organism>
<dbReference type="OrthoDB" id="24223at10239"/>
<dbReference type="KEGG" id="vg:18989595"/>
<proteinExistence type="predicted"/>
<reference evidence="1 2" key="1">
    <citation type="journal article" date="2013" name="Genome Announc.">
        <title>Complete Genome of Bacillus megaterium Siphophage Slash.</title>
        <authorList>
            <person name="Decrescenzo A.J."/>
            <person name="Ritter M.A."/>
            <person name="Chamakura K.R."/>
            <person name="Kuty Everett G.F."/>
        </authorList>
    </citation>
    <scope>NUCLEOTIDE SEQUENCE [LARGE SCALE GENOMIC DNA]</scope>
</reference>
<sequence length="61" mass="7254">MDDAVLCPHCSHSYNEWWELLDFEKDDQQFNMPCDECGKEFGVKVEVTRVFHTSKDLLEEE</sequence>
<dbReference type="Proteomes" id="UP000017660">
    <property type="component" value="Segment"/>
</dbReference>
<protein>
    <submittedName>
        <fullName evidence="1">Uncharacterized protein</fullName>
    </submittedName>
</protein>